<evidence type="ECO:0000256" key="3">
    <source>
        <dbReference type="ARBA" id="ARBA00022989"/>
    </source>
</evidence>
<evidence type="ECO:0000256" key="5">
    <source>
        <dbReference type="SAM" id="Phobius"/>
    </source>
</evidence>
<protein>
    <recommendedName>
        <fullName evidence="8">G protein-coupled receptor</fullName>
    </recommendedName>
</protein>
<dbReference type="PANTHER" id="PTHR23112:SF0">
    <property type="entry name" value="TRANSMEMBRANE PROTEIN 116"/>
    <property type="match status" value="1"/>
</dbReference>
<feature type="transmembrane region" description="Helical" evidence="5">
    <location>
        <begin position="63"/>
        <end position="87"/>
    </location>
</feature>
<dbReference type="EMBL" id="JARIHO010000012">
    <property type="protein sequence ID" value="KAJ7352149.1"/>
    <property type="molecule type" value="Genomic_DNA"/>
</dbReference>
<sequence>MSCGIAWNLMTEATELPLTAEEQGVANITSAILHRYDVLPDSDDDFESPSASLLTNSPISTRVVLGLIIPGLVLTAALLALYAYAAWKVVSQRYLDRVSFRLLTYDLVANFVFCVSFTMATLAGYPGWQCSLSSFLTNSSLMFSAALFFCTSLNVPLVVVHNVNGQAMEKYYVAGTTLICLICTVPPYASGKLGKVPDSHRNALRQTCWYNSKVKFRWLIGAQTSWIMLFAVGDIAAFLIILGYLIAHELHLICRPANTVATYSSEGAGSAILKFRSIILRIGLYPLVSFVLNLTATVIDLHEFRKHKMGARKSTKLDKILLLVNVATCAGRPLIYGLVAATDPLFIHPGIEGLAAPRSRVHNAV</sequence>
<evidence type="ECO:0000256" key="4">
    <source>
        <dbReference type="ARBA" id="ARBA00023136"/>
    </source>
</evidence>
<feature type="transmembrane region" description="Helical" evidence="5">
    <location>
        <begin position="226"/>
        <end position="247"/>
    </location>
</feature>
<keyword evidence="2 5" id="KW-0812">Transmembrane</keyword>
<dbReference type="GO" id="GO:0007189">
    <property type="term" value="P:adenylate cyclase-activating G protein-coupled receptor signaling pathway"/>
    <property type="evidence" value="ECO:0007669"/>
    <property type="project" value="TreeGrafter"/>
</dbReference>
<feature type="transmembrane region" description="Helical" evidence="5">
    <location>
        <begin position="140"/>
        <end position="159"/>
    </location>
</feature>
<reference evidence="6" key="1">
    <citation type="submission" date="2023-03" db="EMBL/GenBank/DDBJ databases">
        <title>Massive genome expansion in bonnet fungi (Mycena s.s.) driven by repeated elements and novel gene families across ecological guilds.</title>
        <authorList>
            <consortium name="Lawrence Berkeley National Laboratory"/>
            <person name="Harder C.B."/>
            <person name="Miyauchi S."/>
            <person name="Viragh M."/>
            <person name="Kuo A."/>
            <person name="Thoen E."/>
            <person name="Andreopoulos B."/>
            <person name="Lu D."/>
            <person name="Skrede I."/>
            <person name="Drula E."/>
            <person name="Henrissat B."/>
            <person name="Morin E."/>
            <person name="Kohler A."/>
            <person name="Barry K."/>
            <person name="LaButti K."/>
            <person name="Morin E."/>
            <person name="Salamov A."/>
            <person name="Lipzen A."/>
            <person name="Mereny Z."/>
            <person name="Hegedus B."/>
            <person name="Baldrian P."/>
            <person name="Stursova M."/>
            <person name="Weitz H."/>
            <person name="Taylor A."/>
            <person name="Grigoriev I.V."/>
            <person name="Nagy L.G."/>
            <person name="Martin F."/>
            <person name="Kauserud H."/>
        </authorList>
    </citation>
    <scope>NUCLEOTIDE SEQUENCE</scope>
    <source>
        <strain evidence="6">CBHHK002</strain>
    </source>
</reference>
<feature type="transmembrane region" description="Helical" evidence="5">
    <location>
        <begin position="107"/>
        <end position="128"/>
    </location>
</feature>
<accession>A0AAD7A9K0</accession>
<dbReference type="GO" id="GO:0005886">
    <property type="term" value="C:plasma membrane"/>
    <property type="evidence" value="ECO:0007669"/>
    <property type="project" value="TreeGrafter"/>
</dbReference>
<dbReference type="Proteomes" id="UP001218218">
    <property type="component" value="Unassembled WGS sequence"/>
</dbReference>
<gene>
    <name evidence="6" type="ORF">DFH08DRAFT_1077903</name>
</gene>
<feature type="transmembrane region" description="Helical" evidence="5">
    <location>
        <begin position="278"/>
        <end position="299"/>
    </location>
</feature>
<evidence type="ECO:0000313" key="7">
    <source>
        <dbReference type="Proteomes" id="UP001218218"/>
    </source>
</evidence>
<keyword evidence="4 5" id="KW-0472">Membrane</keyword>
<evidence type="ECO:0000256" key="1">
    <source>
        <dbReference type="ARBA" id="ARBA00004141"/>
    </source>
</evidence>
<proteinExistence type="predicted"/>
<name>A0AAD7A9K0_9AGAR</name>
<comment type="caution">
    <text evidence="6">The sequence shown here is derived from an EMBL/GenBank/DDBJ whole genome shotgun (WGS) entry which is preliminary data.</text>
</comment>
<dbReference type="AlphaFoldDB" id="A0AAD7A9K0"/>
<dbReference type="GO" id="GO:0004930">
    <property type="term" value="F:G protein-coupled receptor activity"/>
    <property type="evidence" value="ECO:0007669"/>
    <property type="project" value="TreeGrafter"/>
</dbReference>
<dbReference type="PANTHER" id="PTHR23112">
    <property type="entry name" value="G PROTEIN-COUPLED RECEPTOR 157-RELATED"/>
    <property type="match status" value="1"/>
</dbReference>
<keyword evidence="7" id="KW-1185">Reference proteome</keyword>
<evidence type="ECO:0008006" key="8">
    <source>
        <dbReference type="Google" id="ProtNLM"/>
    </source>
</evidence>
<evidence type="ECO:0000256" key="2">
    <source>
        <dbReference type="ARBA" id="ARBA00022692"/>
    </source>
</evidence>
<organism evidence="6 7">
    <name type="scientific">Mycena albidolilacea</name>
    <dbReference type="NCBI Taxonomy" id="1033008"/>
    <lineage>
        <taxon>Eukaryota</taxon>
        <taxon>Fungi</taxon>
        <taxon>Dikarya</taxon>
        <taxon>Basidiomycota</taxon>
        <taxon>Agaricomycotina</taxon>
        <taxon>Agaricomycetes</taxon>
        <taxon>Agaricomycetidae</taxon>
        <taxon>Agaricales</taxon>
        <taxon>Marasmiineae</taxon>
        <taxon>Mycenaceae</taxon>
        <taxon>Mycena</taxon>
    </lineage>
</organism>
<feature type="transmembrane region" description="Helical" evidence="5">
    <location>
        <begin position="320"/>
        <end position="339"/>
    </location>
</feature>
<keyword evidence="3 5" id="KW-1133">Transmembrane helix</keyword>
<evidence type="ECO:0000313" key="6">
    <source>
        <dbReference type="EMBL" id="KAJ7352149.1"/>
    </source>
</evidence>
<comment type="subcellular location">
    <subcellularLocation>
        <location evidence="1">Membrane</location>
        <topology evidence="1">Multi-pass membrane protein</topology>
    </subcellularLocation>
</comment>